<gene>
    <name evidence="1" type="ORF">OXU80_09090</name>
</gene>
<evidence type="ECO:0000313" key="1">
    <source>
        <dbReference type="EMBL" id="WAJ31411.1"/>
    </source>
</evidence>
<proteinExistence type="predicted"/>
<reference evidence="1" key="1">
    <citation type="submission" date="2022-11" db="EMBL/GenBank/DDBJ databases">
        <title>beta-Carotene-producing bacterium, Jeongeuplla avenae sp. nov., alleviates the salt stress of Arabidopsis seedlings.</title>
        <authorList>
            <person name="Jiang L."/>
            <person name="Lee J."/>
        </authorList>
    </citation>
    <scope>NUCLEOTIDE SEQUENCE</scope>
    <source>
        <strain evidence="1">DY_R2A_6</strain>
    </source>
</reference>
<evidence type="ECO:0000313" key="2">
    <source>
        <dbReference type="Proteomes" id="UP001163223"/>
    </source>
</evidence>
<dbReference type="Proteomes" id="UP001163223">
    <property type="component" value="Chromosome"/>
</dbReference>
<keyword evidence="2" id="KW-1185">Reference proteome</keyword>
<name>A0ACD4NWL1_9HYPH</name>
<sequence length="245" mass="26378">MRAALGIALLGVFVSLLALGTWQVQRLGWKTDLIARVDARLAAEPVEAPGPAEWAAITREADEYRRVALSGSFLHDRETLVQALTERGAGFWVLTPLRRPDGTLVLVNRGYVPADRRDPASRAQGQIAGEATVSGLLRLSEPGGGFLRSNDPAGDRWFSRDISAIAAAKLPGERVAPYFVDADAAPNPGGLPVGGLTVVSFRNHHLVYALTWYGLALLLAGAMVWILREKRRRAGRPDAAPESEG</sequence>
<accession>A0ACD4NWL1</accession>
<dbReference type="EMBL" id="CP113520">
    <property type="protein sequence ID" value="WAJ31411.1"/>
    <property type="molecule type" value="Genomic_DNA"/>
</dbReference>
<protein>
    <submittedName>
        <fullName evidence="1">SURF1 family protein</fullName>
    </submittedName>
</protein>
<organism evidence="1 2">
    <name type="scientific">Antarcticirhabdus aurantiaca</name>
    <dbReference type="NCBI Taxonomy" id="2606717"/>
    <lineage>
        <taxon>Bacteria</taxon>
        <taxon>Pseudomonadati</taxon>
        <taxon>Pseudomonadota</taxon>
        <taxon>Alphaproteobacteria</taxon>
        <taxon>Hyphomicrobiales</taxon>
        <taxon>Aurantimonadaceae</taxon>
        <taxon>Antarcticirhabdus</taxon>
    </lineage>
</organism>